<reference evidence="4 5" key="1">
    <citation type="submission" date="2016-11" db="EMBL/GenBank/DDBJ databases">
        <authorList>
            <person name="Jaros S."/>
            <person name="Januszkiewicz K."/>
            <person name="Wedrychowicz H."/>
        </authorList>
    </citation>
    <scope>NUCLEOTIDE SEQUENCE [LARGE SCALE GENOMIC DNA]</scope>
    <source>
        <strain evidence="4 5">CGMCC 1.8863</strain>
    </source>
</reference>
<dbReference type="Gene3D" id="3.30.1120.10">
    <property type="match status" value="1"/>
</dbReference>
<evidence type="ECO:0000313" key="5">
    <source>
        <dbReference type="Proteomes" id="UP000184231"/>
    </source>
</evidence>
<dbReference type="PANTHER" id="PTHR42693">
    <property type="entry name" value="ARYLSULFATASE FAMILY MEMBER"/>
    <property type="match status" value="1"/>
</dbReference>
<dbReference type="RefSeq" id="WP_084668477.1">
    <property type="nucleotide sequence ID" value="NZ_FQYX01000013.1"/>
</dbReference>
<evidence type="ECO:0000259" key="3">
    <source>
        <dbReference type="Pfam" id="PF00884"/>
    </source>
</evidence>
<organism evidence="4 5">
    <name type="scientific">Arenibacter nanhaiticus</name>
    <dbReference type="NCBI Taxonomy" id="558155"/>
    <lineage>
        <taxon>Bacteria</taxon>
        <taxon>Pseudomonadati</taxon>
        <taxon>Bacteroidota</taxon>
        <taxon>Flavobacteriia</taxon>
        <taxon>Flavobacteriales</taxon>
        <taxon>Flavobacteriaceae</taxon>
        <taxon>Arenibacter</taxon>
    </lineage>
</organism>
<gene>
    <name evidence="4" type="ORF">SAMN04487911_11365</name>
</gene>
<keyword evidence="5" id="KW-1185">Reference proteome</keyword>
<dbReference type="AlphaFoldDB" id="A0A1M6HAV3"/>
<evidence type="ECO:0000256" key="1">
    <source>
        <dbReference type="ARBA" id="ARBA00008779"/>
    </source>
</evidence>
<dbReference type="Proteomes" id="UP000184231">
    <property type="component" value="Unassembled WGS sequence"/>
</dbReference>
<dbReference type="PANTHER" id="PTHR42693:SF53">
    <property type="entry name" value="ENDO-4-O-SULFATASE"/>
    <property type="match status" value="1"/>
</dbReference>
<dbReference type="OrthoDB" id="9815108at2"/>
<proteinExistence type="inferred from homology"/>
<evidence type="ECO:0000256" key="2">
    <source>
        <dbReference type="ARBA" id="ARBA00022801"/>
    </source>
</evidence>
<dbReference type="STRING" id="558155.SAMN04487911_11365"/>
<name>A0A1M6HAV3_9FLAO</name>
<dbReference type="GO" id="GO:0004065">
    <property type="term" value="F:arylsulfatase activity"/>
    <property type="evidence" value="ECO:0007669"/>
    <property type="project" value="TreeGrafter"/>
</dbReference>
<dbReference type="Gene3D" id="3.40.720.10">
    <property type="entry name" value="Alkaline Phosphatase, subunit A"/>
    <property type="match status" value="1"/>
</dbReference>
<dbReference type="InterPro" id="IPR017850">
    <property type="entry name" value="Alkaline_phosphatase_core_sf"/>
</dbReference>
<sequence>MNMHFVIRYLLLFSWVFATMVSCKPTLKPSQKEAANLLFIFPDQLRNSAIGINGQDPVVTPNMDQLAKEGMVITDAISNFPLCSPYRAMLMTGKLPYNNSVLTNSNSNRYKYNNSWQKDDISFSDVLVKNGYDAGYVGKLHLTSPPPVADKDTVLWDAYTPKEFRHGFNFWYAYGTFDEHNTPHYWINDAAEDELTYINEWSAKHEADVIIDYIKNPSEKTRTKDKPFALFWSVNPPHPPYQYVPEKYIAPYKDKSLEELLNRGNLDLDSEAQELAFHKGATRKRTELAKEHIRNYYAMVTGVDDQIGRVLKALEEEGLEDNTIVVITSDHGEMMGSHALMSKNVWYEEAINVPFIIRWPAKIKGGQKDDLLIGATDIMPTILNMLGTTDGIPSNVDGQDLSSIILKNEGKRPSSVLYYYIEEGQPASGHRGIRTHTHTYVITLDDQNQAREFLYDNKNDPFQKHNIAEKDTELKSGLKKKLLKQLKDKKDPWFKRFQKLNDSETVPAK</sequence>
<dbReference type="CDD" id="cd16034">
    <property type="entry name" value="sulfatase_like"/>
    <property type="match status" value="1"/>
</dbReference>
<keyword evidence="2" id="KW-0378">Hydrolase</keyword>
<protein>
    <submittedName>
        <fullName evidence="4">Uncharacterized sulfatase</fullName>
    </submittedName>
</protein>
<feature type="domain" description="Sulfatase N-terminal" evidence="3">
    <location>
        <begin position="36"/>
        <end position="387"/>
    </location>
</feature>
<evidence type="ECO:0000313" key="4">
    <source>
        <dbReference type="EMBL" id="SHJ19224.1"/>
    </source>
</evidence>
<dbReference type="EMBL" id="FQYX01000013">
    <property type="protein sequence ID" value="SHJ19224.1"/>
    <property type="molecule type" value="Genomic_DNA"/>
</dbReference>
<comment type="similarity">
    <text evidence="1">Belongs to the sulfatase family.</text>
</comment>
<accession>A0A1M6HAV3</accession>
<dbReference type="SUPFAM" id="SSF53649">
    <property type="entry name" value="Alkaline phosphatase-like"/>
    <property type="match status" value="1"/>
</dbReference>
<dbReference type="InterPro" id="IPR000917">
    <property type="entry name" value="Sulfatase_N"/>
</dbReference>
<dbReference type="Pfam" id="PF00884">
    <property type="entry name" value="Sulfatase"/>
    <property type="match status" value="1"/>
</dbReference>
<dbReference type="InterPro" id="IPR050738">
    <property type="entry name" value="Sulfatase"/>
</dbReference>